<organism evidence="1 2">
    <name type="scientific">Acanthamoeba castellanii (strain ATCC 30010 / Neff)</name>
    <dbReference type="NCBI Taxonomy" id="1257118"/>
    <lineage>
        <taxon>Eukaryota</taxon>
        <taxon>Amoebozoa</taxon>
        <taxon>Discosea</taxon>
        <taxon>Longamoebia</taxon>
        <taxon>Centramoebida</taxon>
        <taxon>Acanthamoebidae</taxon>
        <taxon>Acanthamoeba</taxon>
    </lineage>
</organism>
<gene>
    <name evidence="1" type="ORF">ACA1_071570</name>
</gene>
<sequence length="384" mass="43294">MSDVDLEREKLKLKDLLDMGFIHEDEYRQRFADLTGSTPATATPSLFEMTGSCYTPYLEAPMSTPDLTPSFSSSSSSTYSSPSPAAVGGARPFQPVEPCDCGTTYCRCGLQIPQCLVEDHAQVCTRPEWDTFKCSLQCGSAFGSRVEATAHLKFCSKYIVACRSATDHRCAIFFGTYPSWCGAEVLVCDLPQHWGQEHRNHKDLGELQLPEELECPVGCGQHIGERWGMDHHFNTECEAYTVRCDIVKTRTDSEYHYSYTGVCSEEVRRKDVARHWNEVHQGDPEVGPEMIPMRGVRCPNSECEARMDLDQMSDHLSHCRAYHPVCHRCKNEEMESMDDLKAHVAAGCHPVEYQPWVSAGLLEAILEKQRPIAARHVFNSSHQW</sequence>
<protein>
    <submittedName>
        <fullName evidence="1">Uncharacterized protein</fullName>
    </submittedName>
</protein>
<dbReference type="RefSeq" id="XP_004353063.1">
    <property type="nucleotide sequence ID" value="XM_004353011.1"/>
</dbReference>
<dbReference type="GeneID" id="14924516"/>
<proteinExistence type="predicted"/>
<dbReference type="VEuPathDB" id="AmoebaDB:ACA1_071570"/>
<dbReference type="EMBL" id="KB007857">
    <property type="protein sequence ID" value="ELR23535.1"/>
    <property type="molecule type" value="Genomic_DNA"/>
</dbReference>
<dbReference type="KEGG" id="acan:ACA1_071570"/>
<accession>L8HEC7</accession>
<dbReference type="Proteomes" id="UP000011083">
    <property type="component" value="Unassembled WGS sequence"/>
</dbReference>
<name>L8HEC7_ACACF</name>
<reference evidence="1 2" key="1">
    <citation type="journal article" date="2013" name="Genome Biol.">
        <title>Genome of Acanthamoeba castellanii highlights extensive lateral gene transfer and early evolution of tyrosine kinase signaling.</title>
        <authorList>
            <person name="Clarke M."/>
            <person name="Lohan A.J."/>
            <person name="Liu B."/>
            <person name="Lagkouvardos I."/>
            <person name="Roy S."/>
            <person name="Zafar N."/>
            <person name="Bertelli C."/>
            <person name="Schilde C."/>
            <person name="Kianianmomeni A."/>
            <person name="Burglin T.R."/>
            <person name="Frech C."/>
            <person name="Turcotte B."/>
            <person name="Kopec K.O."/>
            <person name="Synnott J.M."/>
            <person name="Choo C."/>
            <person name="Paponov I."/>
            <person name="Finkler A."/>
            <person name="Soon Heng Tan C."/>
            <person name="Hutchins A.P."/>
            <person name="Weinmeier T."/>
            <person name="Rattei T."/>
            <person name="Chu J.S."/>
            <person name="Gimenez G."/>
            <person name="Irimia M."/>
            <person name="Rigden D.J."/>
            <person name="Fitzpatrick D.A."/>
            <person name="Lorenzo-Morales J."/>
            <person name="Bateman A."/>
            <person name="Chiu C.H."/>
            <person name="Tang P."/>
            <person name="Hegemann P."/>
            <person name="Fromm H."/>
            <person name="Raoult D."/>
            <person name="Greub G."/>
            <person name="Miranda-Saavedra D."/>
            <person name="Chen N."/>
            <person name="Nash P."/>
            <person name="Ginger M.L."/>
            <person name="Horn M."/>
            <person name="Schaap P."/>
            <person name="Caler L."/>
            <person name="Loftus B."/>
        </authorList>
    </citation>
    <scope>NUCLEOTIDE SEQUENCE [LARGE SCALE GENOMIC DNA]</scope>
    <source>
        <strain evidence="1 2">Neff</strain>
    </source>
</reference>
<keyword evidence="2" id="KW-1185">Reference proteome</keyword>
<evidence type="ECO:0000313" key="1">
    <source>
        <dbReference type="EMBL" id="ELR23535.1"/>
    </source>
</evidence>
<dbReference type="AlphaFoldDB" id="L8HEC7"/>
<evidence type="ECO:0000313" key="2">
    <source>
        <dbReference type="Proteomes" id="UP000011083"/>
    </source>
</evidence>